<keyword evidence="4 6" id="KW-0238">DNA-binding</keyword>
<sequence>MDAIHYKVREDNQIKRKAVYVVLGINMDGIKDILGIWIGESESSKFWLSVLNELKNRGVEDVPIICVDGLSGIKETI</sequence>
<keyword evidence="8" id="KW-1185">Reference proteome</keyword>
<comment type="function">
    <text evidence="1 6">Required for the transposition of the insertion element.</text>
</comment>
<keyword evidence="3 6" id="KW-0815">Transposition</keyword>
<evidence type="ECO:0000313" key="7">
    <source>
        <dbReference type="EMBL" id="SJZ72952.1"/>
    </source>
</evidence>
<organism evidence="7 8">
    <name type="scientific">Garciella nitratireducens DSM 15102</name>
    <dbReference type="NCBI Taxonomy" id="1121911"/>
    <lineage>
        <taxon>Bacteria</taxon>
        <taxon>Bacillati</taxon>
        <taxon>Bacillota</taxon>
        <taxon>Clostridia</taxon>
        <taxon>Eubacteriales</taxon>
        <taxon>Eubacteriaceae</taxon>
        <taxon>Garciella</taxon>
    </lineage>
</organism>
<dbReference type="GO" id="GO:0003677">
    <property type="term" value="F:DNA binding"/>
    <property type="evidence" value="ECO:0007669"/>
    <property type="project" value="UniProtKB-UniRule"/>
</dbReference>
<evidence type="ECO:0000256" key="6">
    <source>
        <dbReference type="RuleBase" id="RU365089"/>
    </source>
</evidence>
<accession>A0A1T4N146</accession>
<dbReference type="GO" id="GO:0004803">
    <property type="term" value="F:transposase activity"/>
    <property type="evidence" value="ECO:0007669"/>
    <property type="project" value="UniProtKB-UniRule"/>
</dbReference>
<dbReference type="PANTHER" id="PTHR33217:SF8">
    <property type="entry name" value="MUTATOR FAMILY TRANSPOSASE"/>
    <property type="match status" value="1"/>
</dbReference>
<dbReference type="Proteomes" id="UP000196365">
    <property type="component" value="Unassembled WGS sequence"/>
</dbReference>
<evidence type="ECO:0000256" key="3">
    <source>
        <dbReference type="ARBA" id="ARBA00022578"/>
    </source>
</evidence>
<reference evidence="7 8" key="1">
    <citation type="submission" date="2017-02" db="EMBL/GenBank/DDBJ databases">
        <authorList>
            <person name="Peterson S.W."/>
        </authorList>
    </citation>
    <scope>NUCLEOTIDE SEQUENCE [LARGE SCALE GENOMIC DNA]</scope>
    <source>
        <strain evidence="7 8">DSM 15102</strain>
    </source>
</reference>
<dbReference type="Pfam" id="PF00872">
    <property type="entry name" value="Transposase_mut"/>
    <property type="match status" value="1"/>
</dbReference>
<evidence type="ECO:0000256" key="4">
    <source>
        <dbReference type="ARBA" id="ARBA00023125"/>
    </source>
</evidence>
<evidence type="ECO:0000256" key="5">
    <source>
        <dbReference type="ARBA" id="ARBA00023172"/>
    </source>
</evidence>
<dbReference type="InterPro" id="IPR001207">
    <property type="entry name" value="Transposase_mutator"/>
</dbReference>
<gene>
    <name evidence="7" type="ORF">SAMN02745973_01513</name>
</gene>
<evidence type="ECO:0000256" key="2">
    <source>
        <dbReference type="ARBA" id="ARBA00010961"/>
    </source>
</evidence>
<dbReference type="PANTHER" id="PTHR33217">
    <property type="entry name" value="TRANSPOSASE FOR INSERTION SEQUENCE ELEMENT IS1081"/>
    <property type="match status" value="1"/>
</dbReference>
<proteinExistence type="inferred from homology"/>
<evidence type="ECO:0000256" key="1">
    <source>
        <dbReference type="ARBA" id="ARBA00002190"/>
    </source>
</evidence>
<dbReference type="AlphaFoldDB" id="A0A1T4N146"/>
<comment type="similarity">
    <text evidence="2 6">Belongs to the transposase mutator family.</text>
</comment>
<keyword evidence="5 6" id="KW-0233">DNA recombination</keyword>
<dbReference type="GO" id="GO:0006313">
    <property type="term" value="P:DNA transposition"/>
    <property type="evidence" value="ECO:0007669"/>
    <property type="project" value="UniProtKB-UniRule"/>
</dbReference>
<keyword evidence="6" id="KW-0814">Transposable element</keyword>
<evidence type="ECO:0000313" key="8">
    <source>
        <dbReference type="Proteomes" id="UP000196365"/>
    </source>
</evidence>
<name>A0A1T4N146_9FIRM</name>
<protein>
    <recommendedName>
        <fullName evidence="6">Mutator family transposase</fullName>
    </recommendedName>
</protein>
<dbReference type="EMBL" id="FUWV01000009">
    <property type="protein sequence ID" value="SJZ72952.1"/>
    <property type="molecule type" value="Genomic_DNA"/>
</dbReference>